<reference evidence="1" key="1">
    <citation type="submission" date="2022-11" db="EMBL/GenBank/DDBJ databases">
        <title>Genome Sequence of Nemania bipapillata.</title>
        <authorList>
            <person name="Buettner E."/>
        </authorList>
    </citation>
    <scope>NUCLEOTIDE SEQUENCE</scope>
    <source>
        <strain evidence="1">CP14</strain>
    </source>
</reference>
<accession>A0ACC2J2Z9</accession>
<evidence type="ECO:0000313" key="1">
    <source>
        <dbReference type="EMBL" id="KAJ8121814.1"/>
    </source>
</evidence>
<dbReference type="Proteomes" id="UP001153334">
    <property type="component" value="Unassembled WGS sequence"/>
</dbReference>
<gene>
    <name evidence="1" type="ORF">ONZ43_g1829</name>
</gene>
<name>A0ACC2J2Z9_9PEZI</name>
<comment type="caution">
    <text evidence="1">The sequence shown here is derived from an EMBL/GenBank/DDBJ whole genome shotgun (WGS) entry which is preliminary data.</text>
</comment>
<proteinExistence type="predicted"/>
<protein>
    <submittedName>
        <fullName evidence="1">Uncharacterized protein</fullName>
    </submittedName>
</protein>
<organism evidence="1 2">
    <name type="scientific">Nemania bipapillata</name>
    <dbReference type="NCBI Taxonomy" id="110536"/>
    <lineage>
        <taxon>Eukaryota</taxon>
        <taxon>Fungi</taxon>
        <taxon>Dikarya</taxon>
        <taxon>Ascomycota</taxon>
        <taxon>Pezizomycotina</taxon>
        <taxon>Sordariomycetes</taxon>
        <taxon>Xylariomycetidae</taxon>
        <taxon>Xylariales</taxon>
        <taxon>Xylariaceae</taxon>
        <taxon>Nemania</taxon>
    </lineage>
</organism>
<keyword evidence="2" id="KW-1185">Reference proteome</keyword>
<evidence type="ECO:0000313" key="2">
    <source>
        <dbReference type="Proteomes" id="UP001153334"/>
    </source>
</evidence>
<dbReference type="EMBL" id="JAPESX010000340">
    <property type="protein sequence ID" value="KAJ8121814.1"/>
    <property type="molecule type" value="Genomic_DNA"/>
</dbReference>
<sequence>MRLDEYLREELMRHNLLQHTGPILIIDLSRRTSLSKEDYVFRQIWERIEDEACRAIFGSNLIEDAGAGFDYTANICRQILRGNPVDVVDQEYPKLSIESRQIGGKTNGPDIIRIRREIIQHAHAFSWAIDKIVFSGMPWTENIVKTIHAILYAGMADDDVVPGEYRAGDHPIAAKYTDPKTGKAKITRFIHPRSVPSYMANWVENLNRDIQRAESGVPFDPYDLSAKHYHHFINIHPFGDGNGRTSRIILNCLVAKFAGHLIPIGEDENEKNEFLGIAVRGAKKYYEEDDEVHLDEQKGHREVARLIMRKSARSLNRM</sequence>